<dbReference type="Pfam" id="PF12796">
    <property type="entry name" value="Ank_2"/>
    <property type="match status" value="1"/>
</dbReference>
<dbReference type="InterPro" id="IPR002110">
    <property type="entry name" value="Ankyrin_rpt"/>
</dbReference>
<sequence length="274" mass="30370">MCSAAVKDLASPNSTHVRDDDGCTALRIAARSGNARMTFAIVAALQKGSRFEEVDFLRYEDHVEEGNYRLAAELAAACGHLATVRSFKFGTNVNIGSQLLVAASVAGQLLIVQYLLCEKRFCEGTYEGRACPLELQSLGKRSRRAEKDTFTPRSREWNGHGGQDASRSPGQHQRPGRREENSTAYRCEGRKVKVIELFLEYKANIEACSRTRETPLHLAIRYTEAVKALLEAGSEINAQDNDLRTPVYIAAYHGLTKSLETLLQYKPDLSIVDS</sequence>
<evidence type="ECO:0000313" key="5">
    <source>
        <dbReference type="EMBL" id="KAK7409055.1"/>
    </source>
</evidence>
<feature type="repeat" description="ANK" evidence="3">
    <location>
        <begin position="242"/>
        <end position="274"/>
    </location>
</feature>
<gene>
    <name evidence="5" type="ORF">QQX98_008759</name>
</gene>
<comment type="caution">
    <text evidence="5">The sequence shown here is derived from an EMBL/GenBank/DDBJ whole genome shotgun (WGS) entry which is preliminary data.</text>
</comment>
<dbReference type="Gene3D" id="1.25.40.20">
    <property type="entry name" value="Ankyrin repeat-containing domain"/>
    <property type="match status" value="2"/>
</dbReference>
<keyword evidence="6" id="KW-1185">Reference proteome</keyword>
<feature type="repeat" description="ANK" evidence="3">
    <location>
        <begin position="211"/>
        <end position="241"/>
    </location>
</feature>
<dbReference type="PANTHER" id="PTHR24173:SF74">
    <property type="entry name" value="ANKYRIN REPEAT DOMAIN-CONTAINING PROTEIN 16"/>
    <property type="match status" value="1"/>
</dbReference>
<dbReference type="PROSITE" id="PS50297">
    <property type="entry name" value="ANK_REP_REGION"/>
    <property type="match status" value="1"/>
</dbReference>
<dbReference type="Proteomes" id="UP001498476">
    <property type="component" value="Unassembled WGS sequence"/>
</dbReference>
<organism evidence="5 6">
    <name type="scientific">Neonectria punicea</name>
    <dbReference type="NCBI Taxonomy" id="979145"/>
    <lineage>
        <taxon>Eukaryota</taxon>
        <taxon>Fungi</taxon>
        <taxon>Dikarya</taxon>
        <taxon>Ascomycota</taxon>
        <taxon>Pezizomycotina</taxon>
        <taxon>Sordariomycetes</taxon>
        <taxon>Hypocreomycetidae</taxon>
        <taxon>Hypocreales</taxon>
        <taxon>Nectriaceae</taxon>
        <taxon>Neonectria</taxon>
    </lineage>
</organism>
<name>A0ABR1GUA5_9HYPO</name>
<evidence type="ECO:0000256" key="2">
    <source>
        <dbReference type="ARBA" id="ARBA00023043"/>
    </source>
</evidence>
<evidence type="ECO:0000313" key="6">
    <source>
        <dbReference type="Proteomes" id="UP001498476"/>
    </source>
</evidence>
<feature type="region of interest" description="Disordered" evidence="4">
    <location>
        <begin position="142"/>
        <end position="183"/>
    </location>
</feature>
<dbReference type="SUPFAM" id="SSF48403">
    <property type="entry name" value="Ankyrin repeat"/>
    <property type="match status" value="1"/>
</dbReference>
<keyword evidence="1" id="KW-0677">Repeat</keyword>
<dbReference type="PANTHER" id="PTHR24173">
    <property type="entry name" value="ANKYRIN REPEAT CONTAINING"/>
    <property type="match status" value="1"/>
</dbReference>
<reference evidence="5 6" key="1">
    <citation type="journal article" date="2025" name="Microbiol. Resour. Announc.">
        <title>Draft genome sequences for Neonectria magnoliae and Neonectria punicea, canker pathogens of Liriodendron tulipifera and Acer saccharum in West Virginia.</title>
        <authorList>
            <person name="Petronek H.M."/>
            <person name="Kasson M.T."/>
            <person name="Metheny A.M."/>
            <person name="Stauder C.M."/>
            <person name="Lovett B."/>
            <person name="Lynch S.C."/>
            <person name="Garnas J.R."/>
            <person name="Kasson L.R."/>
            <person name="Stajich J.E."/>
        </authorList>
    </citation>
    <scope>NUCLEOTIDE SEQUENCE [LARGE SCALE GENOMIC DNA]</scope>
    <source>
        <strain evidence="5 6">NRRL 64653</strain>
    </source>
</reference>
<keyword evidence="2 3" id="KW-0040">ANK repeat</keyword>
<dbReference type="EMBL" id="JAZAVJ010000164">
    <property type="protein sequence ID" value="KAK7409055.1"/>
    <property type="molecule type" value="Genomic_DNA"/>
</dbReference>
<proteinExistence type="predicted"/>
<dbReference type="InterPro" id="IPR036770">
    <property type="entry name" value="Ankyrin_rpt-contain_sf"/>
</dbReference>
<evidence type="ECO:0000256" key="3">
    <source>
        <dbReference type="PROSITE-ProRule" id="PRU00023"/>
    </source>
</evidence>
<dbReference type="PROSITE" id="PS50088">
    <property type="entry name" value="ANK_REPEAT"/>
    <property type="match status" value="2"/>
</dbReference>
<evidence type="ECO:0000256" key="4">
    <source>
        <dbReference type="SAM" id="MobiDB-lite"/>
    </source>
</evidence>
<dbReference type="PRINTS" id="PR01415">
    <property type="entry name" value="ANKYRIN"/>
</dbReference>
<accession>A0ABR1GUA5</accession>
<protein>
    <submittedName>
        <fullName evidence="5">Uncharacterized protein</fullName>
    </submittedName>
</protein>
<evidence type="ECO:0000256" key="1">
    <source>
        <dbReference type="ARBA" id="ARBA00022737"/>
    </source>
</evidence>
<dbReference type="SMART" id="SM00248">
    <property type="entry name" value="ANK"/>
    <property type="match status" value="3"/>
</dbReference>
<feature type="compositionally biased region" description="Basic and acidic residues" evidence="4">
    <location>
        <begin position="145"/>
        <end position="158"/>
    </location>
</feature>